<dbReference type="Gene3D" id="3.80.10.10">
    <property type="entry name" value="Ribonuclease Inhibitor"/>
    <property type="match status" value="1"/>
</dbReference>
<evidence type="ECO:0000256" key="10">
    <source>
        <dbReference type="ARBA" id="ARBA00023170"/>
    </source>
</evidence>
<evidence type="ECO:0000256" key="5">
    <source>
        <dbReference type="ARBA" id="ARBA00022692"/>
    </source>
</evidence>
<reference evidence="12 13" key="1">
    <citation type="journal article" date="2021" name="Nat. Commun.">
        <title>Incipient diploidization of the medicinal plant Perilla within 10,000 years.</title>
        <authorList>
            <person name="Zhang Y."/>
            <person name="Shen Q."/>
            <person name="Leng L."/>
            <person name="Zhang D."/>
            <person name="Chen S."/>
            <person name="Shi Y."/>
            <person name="Ning Z."/>
            <person name="Chen S."/>
        </authorList>
    </citation>
    <scope>NUCLEOTIDE SEQUENCE [LARGE SCALE GENOMIC DNA]</scope>
    <source>
        <strain evidence="13">cv. PC099</strain>
    </source>
</reference>
<evidence type="ECO:0000256" key="6">
    <source>
        <dbReference type="ARBA" id="ARBA00022729"/>
    </source>
</evidence>
<dbReference type="GO" id="GO:0005886">
    <property type="term" value="C:plasma membrane"/>
    <property type="evidence" value="ECO:0007669"/>
    <property type="project" value="UniProtKB-SubCell"/>
</dbReference>
<dbReference type="EMBL" id="SDAM02001101">
    <property type="protein sequence ID" value="KAH6822957.1"/>
    <property type="molecule type" value="Genomic_DNA"/>
</dbReference>
<keyword evidence="5" id="KW-0812">Transmembrane</keyword>
<comment type="caution">
    <text evidence="12">The sequence shown here is derived from an EMBL/GenBank/DDBJ whole genome shotgun (WGS) entry which is preliminary data.</text>
</comment>
<protein>
    <submittedName>
        <fullName evidence="12">Uncharacterized protein</fullName>
    </submittedName>
</protein>
<proteinExistence type="inferred from homology"/>
<comment type="subcellular location">
    <subcellularLocation>
        <location evidence="1">Cell membrane</location>
        <topology evidence="1">Single-pass type I membrane protein</topology>
    </subcellularLocation>
</comment>
<keyword evidence="8" id="KW-1133">Transmembrane helix</keyword>
<dbReference type="AlphaFoldDB" id="A0AAD4P1T7"/>
<keyword evidence="6" id="KW-0732">Signal</keyword>
<dbReference type="Proteomes" id="UP001190926">
    <property type="component" value="Unassembled WGS sequence"/>
</dbReference>
<dbReference type="InterPro" id="IPR032675">
    <property type="entry name" value="LRR_dom_sf"/>
</dbReference>
<name>A0AAD4P1T7_PERFH</name>
<evidence type="ECO:0000256" key="2">
    <source>
        <dbReference type="ARBA" id="ARBA00009592"/>
    </source>
</evidence>
<evidence type="ECO:0000256" key="11">
    <source>
        <dbReference type="ARBA" id="ARBA00023180"/>
    </source>
</evidence>
<evidence type="ECO:0000313" key="13">
    <source>
        <dbReference type="Proteomes" id="UP001190926"/>
    </source>
</evidence>
<keyword evidence="7" id="KW-0677">Repeat</keyword>
<dbReference type="InterPro" id="IPR001611">
    <property type="entry name" value="Leu-rich_rpt"/>
</dbReference>
<gene>
    <name evidence="12" type="ORF">C2S53_006296</name>
</gene>
<evidence type="ECO:0000256" key="3">
    <source>
        <dbReference type="ARBA" id="ARBA00022475"/>
    </source>
</evidence>
<dbReference type="PANTHER" id="PTHR27004:SF428">
    <property type="entry name" value="OS01G0160600 PROTEIN"/>
    <property type="match status" value="1"/>
</dbReference>
<evidence type="ECO:0000256" key="9">
    <source>
        <dbReference type="ARBA" id="ARBA00023136"/>
    </source>
</evidence>
<dbReference type="FunFam" id="3.80.10.10:FF:000111">
    <property type="entry name" value="LRR receptor-like serine/threonine-protein kinase ERECTA"/>
    <property type="match status" value="1"/>
</dbReference>
<dbReference type="FunFam" id="3.80.10.10:FF:000041">
    <property type="entry name" value="LRR receptor-like serine/threonine-protein kinase ERECTA"/>
    <property type="match status" value="1"/>
</dbReference>
<evidence type="ECO:0000256" key="4">
    <source>
        <dbReference type="ARBA" id="ARBA00022614"/>
    </source>
</evidence>
<keyword evidence="4" id="KW-0433">Leucine-rich repeat</keyword>
<dbReference type="Pfam" id="PF00560">
    <property type="entry name" value="LRR_1"/>
    <property type="match status" value="5"/>
</dbReference>
<keyword evidence="11" id="KW-0325">Glycoprotein</keyword>
<dbReference type="SUPFAM" id="SSF52058">
    <property type="entry name" value="L domain-like"/>
    <property type="match status" value="1"/>
</dbReference>
<dbReference type="Pfam" id="PF13855">
    <property type="entry name" value="LRR_8"/>
    <property type="match status" value="1"/>
</dbReference>
<comment type="similarity">
    <text evidence="2">Belongs to the RLP family.</text>
</comment>
<evidence type="ECO:0000256" key="1">
    <source>
        <dbReference type="ARBA" id="ARBA00004251"/>
    </source>
</evidence>
<keyword evidence="9" id="KW-0472">Membrane</keyword>
<accession>A0AAD4P1T7</accession>
<keyword evidence="3" id="KW-1003">Cell membrane</keyword>
<keyword evidence="13" id="KW-1185">Reference proteome</keyword>
<evidence type="ECO:0000313" key="12">
    <source>
        <dbReference type="EMBL" id="KAH6822957.1"/>
    </source>
</evidence>
<evidence type="ECO:0000256" key="8">
    <source>
        <dbReference type="ARBA" id="ARBA00022989"/>
    </source>
</evidence>
<dbReference type="PANTHER" id="PTHR27004">
    <property type="entry name" value="RECEPTOR-LIKE PROTEIN 12 ISOFORM X1"/>
    <property type="match status" value="1"/>
</dbReference>
<keyword evidence="10" id="KW-0675">Receptor</keyword>
<organism evidence="12 13">
    <name type="scientific">Perilla frutescens var. hirtella</name>
    <name type="common">Perilla citriodora</name>
    <name type="synonym">Perilla setoyensis</name>
    <dbReference type="NCBI Taxonomy" id="608512"/>
    <lineage>
        <taxon>Eukaryota</taxon>
        <taxon>Viridiplantae</taxon>
        <taxon>Streptophyta</taxon>
        <taxon>Embryophyta</taxon>
        <taxon>Tracheophyta</taxon>
        <taxon>Spermatophyta</taxon>
        <taxon>Magnoliopsida</taxon>
        <taxon>eudicotyledons</taxon>
        <taxon>Gunneridae</taxon>
        <taxon>Pentapetalae</taxon>
        <taxon>asterids</taxon>
        <taxon>lamiids</taxon>
        <taxon>Lamiales</taxon>
        <taxon>Lamiaceae</taxon>
        <taxon>Nepetoideae</taxon>
        <taxon>Elsholtzieae</taxon>
        <taxon>Perilla</taxon>
    </lineage>
</organism>
<evidence type="ECO:0000256" key="7">
    <source>
        <dbReference type="ARBA" id="ARBA00022737"/>
    </source>
</evidence>
<sequence length="409" mass="45811">MVYLILHSNQLIGEIPPSICNLRSLEFLHLSNNSLDGPIPPCLGNLSRSLQVLNLKENHFHGIIPTTFTKGCSLLSLNLNINKLDGALPQSLVDCGNLQVLDIGNNRVEGSFPFWIETLVDLRVLILRSNNFNGIISLTSNTKLPFPKMQVFDISHNSFKGSLPSRYLKNFRLMMGGTINLTEKENWFSFYSESLTLTLKGLELSFKRILPTFTAIDLSSNRFSRSIPNSIGNWNSIMHLNLSHNHLIGHIPTSLGNVTTLESSDLSSNQLVGEIPAQLTKLTYLSKLNLSMNNLSGQIPQSSGQFSTFENASYIGNSGLCGFPLTHKCEEDKKLHSPPMALQEDDDSYLGMDFVGSLLFQVMDLVSFLELVWVTLFFDMDGLNGWWNFFLAFNTRRREEAVVEELDQG</sequence>